<dbReference type="InterPro" id="IPR029149">
    <property type="entry name" value="Creatin/AminoP/Spt16_N"/>
</dbReference>
<dbReference type="Pfam" id="PF01321">
    <property type="entry name" value="Creatinase_N"/>
    <property type="match status" value="1"/>
</dbReference>
<evidence type="ECO:0000313" key="3">
    <source>
        <dbReference type="EMBL" id="AWF96309.1"/>
    </source>
</evidence>
<sequence>MQMNTRIENVRRLFEPLGIDGMIIADGTNMRYLTGFEGGTGDGLVLIGRENAALITDARYEEEYRERLDEGTQLLVTRDYWGVAMAAAKRFKIENLGFEDTLPFRDFDFLDENFVGVDIAPVPALLEAIREVKDADELAKLRRSADVAVAAFNEMVPQLHVGMTEREVANLLDRIIKEKGADKASFDTIVASGYRGALPHGTYSDKPIAAGELVTIDFGYYVDGYTSDITRTLAFGELDEESKRIYDVTLAAQRATIDAVKPGVANATLDAVARDIITEAGYGKEYNHATGHGIGLDIHEGPILSASSPVEDVVREGMLLTIEPGIYVAGKGGVRIEDDVVVTADGFENLTAGIPTDLIVIDK</sequence>
<accession>A0A2S1KTG5</accession>
<organism evidence="3 4">
    <name type="scientific">Weissella cibaria</name>
    <dbReference type="NCBI Taxonomy" id="137591"/>
    <lineage>
        <taxon>Bacteria</taxon>
        <taxon>Bacillati</taxon>
        <taxon>Bacillota</taxon>
        <taxon>Bacilli</taxon>
        <taxon>Lactobacillales</taxon>
        <taxon>Lactobacillaceae</taxon>
        <taxon>Weissella</taxon>
    </lineage>
</organism>
<feature type="domain" description="Creatinase N-terminal" evidence="2">
    <location>
        <begin position="6"/>
        <end position="132"/>
    </location>
</feature>
<evidence type="ECO:0000259" key="1">
    <source>
        <dbReference type="Pfam" id="PF00557"/>
    </source>
</evidence>
<dbReference type="Pfam" id="PF00557">
    <property type="entry name" value="Peptidase_M24"/>
    <property type="match status" value="1"/>
</dbReference>
<protein>
    <submittedName>
        <fullName evidence="3">Uncharacterized protein</fullName>
    </submittedName>
</protein>
<gene>
    <name evidence="3" type="ORF">B6254_1947</name>
</gene>
<dbReference type="PANTHER" id="PTHR46112:SF3">
    <property type="entry name" value="AMINOPEPTIDASE YPDF"/>
    <property type="match status" value="1"/>
</dbReference>
<dbReference type="PANTHER" id="PTHR46112">
    <property type="entry name" value="AMINOPEPTIDASE"/>
    <property type="match status" value="1"/>
</dbReference>
<dbReference type="Gene3D" id="3.40.350.10">
    <property type="entry name" value="Creatinase/prolidase N-terminal domain"/>
    <property type="match status" value="1"/>
</dbReference>
<dbReference type="InterPro" id="IPR001714">
    <property type="entry name" value="Pept_M24_MAP"/>
</dbReference>
<reference evidence="3 4" key="1">
    <citation type="submission" date="2017-04" db="EMBL/GenBank/DDBJ databases">
        <title>Weissella cibaria strain m2 complete genome.</title>
        <authorList>
            <person name="Pan Q."/>
            <person name="Tan M."/>
            <person name="Yao F."/>
            <person name="Su S."/>
        </authorList>
    </citation>
    <scope>NUCLEOTIDE SEQUENCE [LARGE SCALE GENOMIC DNA]</scope>
    <source>
        <strain evidence="3 4">M2</strain>
    </source>
</reference>
<dbReference type="SUPFAM" id="SSF53092">
    <property type="entry name" value="Creatinase/prolidase N-terminal domain"/>
    <property type="match status" value="1"/>
</dbReference>
<dbReference type="InterPro" id="IPR036005">
    <property type="entry name" value="Creatinase/aminopeptidase-like"/>
</dbReference>
<dbReference type="AlphaFoldDB" id="A0A2S1KTG5"/>
<dbReference type="EMBL" id="CP020928">
    <property type="protein sequence ID" value="AWF96309.1"/>
    <property type="molecule type" value="Genomic_DNA"/>
</dbReference>
<dbReference type="SUPFAM" id="SSF55920">
    <property type="entry name" value="Creatinase/aminopeptidase"/>
    <property type="match status" value="1"/>
</dbReference>
<dbReference type="Gene3D" id="3.90.230.10">
    <property type="entry name" value="Creatinase/methionine aminopeptidase superfamily"/>
    <property type="match status" value="1"/>
</dbReference>
<dbReference type="InterPro" id="IPR000587">
    <property type="entry name" value="Creatinase_N"/>
</dbReference>
<dbReference type="GO" id="GO:0008235">
    <property type="term" value="F:metalloexopeptidase activity"/>
    <property type="evidence" value="ECO:0007669"/>
    <property type="project" value="UniProtKB-ARBA"/>
</dbReference>
<dbReference type="InterPro" id="IPR050659">
    <property type="entry name" value="Peptidase_M24B"/>
</dbReference>
<feature type="domain" description="Peptidase M24" evidence="1">
    <location>
        <begin position="140"/>
        <end position="344"/>
    </location>
</feature>
<dbReference type="Proteomes" id="UP000244870">
    <property type="component" value="Chromosome"/>
</dbReference>
<dbReference type="InterPro" id="IPR000994">
    <property type="entry name" value="Pept_M24"/>
</dbReference>
<proteinExistence type="predicted"/>
<evidence type="ECO:0000259" key="2">
    <source>
        <dbReference type="Pfam" id="PF01321"/>
    </source>
</evidence>
<name>A0A2S1KTG5_9LACO</name>
<dbReference type="GO" id="GO:0004177">
    <property type="term" value="F:aminopeptidase activity"/>
    <property type="evidence" value="ECO:0007669"/>
    <property type="project" value="UniProtKB-ARBA"/>
</dbReference>
<dbReference type="CDD" id="cd01092">
    <property type="entry name" value="APP-like"/>
    <property type="match status" value="1"/>
</dbReference>
<dbReference type="PRINTS" id="PR00599">
    <property type="entry name" value="MAPEPTIDASE"/>
</dbReference>
<evidence type="ECO:0000313" key="4">
    <source>
        <dbReference type="Proteomes" id="UP000244870"/>
    </source>
</evidence>